<dbReference type="EMBL" id="CP003274">
    <property type="protein sequence ID" value="AFL76857.1"/>
    <property type="molecule type" value="Genomic_DNA"/>
</dbReference>
<reference evidence="2" key="1">
    <citation type="journal article" date="2013" name="Stand. Genomic Sci.">
        <title>Complete genome sequence of the bile-resistant pigment-producing anaerobe Alistipes finegoldii type strain (AHN2437(T)).</title>
        <authorList>
            <person name="Mavromatis K."/>
            <person name="Stackebrandt E."/>
            <person name="Munk C."/>
            <person name="Lapidus A."/>
            <person name="Nolan M."/>
            <person name="Lucas S."/>
            <person name="Hammon N."/>
            <person name="Deshpande S."/>
            <person name="Cheng J.F."/>
            <person name="Tapia R."/>
            <person name="Goodwin L.A."/>
            <person name="Pitluck S."/>
            <person name="Liolios K."/>
            <person name="Pagani I."/>
            <person name="Ivanova N."/>
            <person name="Mikhailova N."/>
            <person name="Huntemann M."/>
            <person name="Pati A."/>
            <person name="Chen A."/>
            <person name="Palaniappan K."/>
            <person name="Land M."/>
            <person name="Hauser L."/>
            <person name="Rohde M."/>
            <person name="Gronow S."/>
            <person name="Goker M."/>
            <person name="Detter J.C."/>
            <person name="Bristow J."/>
            <person name="Eisen J.A."/>
            <person name="Markowitz V."/>
            <person name="Hugenholtz P."/>
            <person name="Kyrpides N.C."/>
            <person name="Klenk H.P."/>
            <person name="Woyke T."/>
        </authorList>
    </citation>
    <scope>NUCLEOTIDE SEQUENCE</scope>
    <source>
        <strain evidence="2">DSM 17242 / JCM 16770 / AHN 2437 / CCUG 46020 / CIP 107999</strain>
    </source>
</reference>
<name>I3YIN9_ALIFI</name>
<dbReference type="RefSeq" id="WP_014774621.1">
    <property type="nucleotide sequence ID" value="NC_018011.1"/>
</dbReference>
<dbReference type="HOGENOM" id="CLU_2079761_0_0_10"/>
<dbReference type="PATRIC" id="fig|679935.3.peg.440"/>
<accession>I3YIN9</accession>
<evidence type="ECO:0000313" key="2">
    <source>
        <dbReference type="Proteomes" id="UP000006052"/>
    </source>
</evidence>
<dbReference type="Proteomes" id="UP000006052">
    <property type="component" value="Chromosome"/>
</dbReference>
<proteinExistence type="predicted"/>
<gene>
    <name evidence="1" type="ordered locus">Alfi_0463</name>
</gene>
<evidence type="ECO:0000313" key="1">
    <source>
        <dbReference type="EMBL" id="AFL76857.1"/>
    </source>
</evidence>
<protein>
    <submittedName>
        <fullName evidence="1">Uncharacterized protein</fullName>
    </submittedName>
</protein>
<dbReference type="AlphaFoldDB" id="I3YIN9"/>
<dbReference type="STRING" id="679935.Alfi_0463"/>
<organism evidence="1 2">
    <name type="scientific">Alistipes finegoldii (strain DSM 17242 / JCM 16770 / CCUG 46020 / CIP 107999 / KCTC 15236 / AHN 2437)</name>
    <dbReference type="NCBI Taxonomy" id="679935"/>
    <lineage>
        <taxon>Bacteria</taxon>
        <taxon>Pseudomonadati</taxon>
        <taxon>Bacteroidota</taxon>
        <taxon>Bacteroidia</taxon>
        <taxon>Bacteroidales</taxon>
        <taxon>Rikenellaceae</taxon>
        <taxon>Alistipes</taxon>
    </lineage>
</organism>
<sequence length="141" mass="15417">MNENKNAHKDIATTPRPQMAASGRLDFISFRIAQKSYTIYKMSPRTTARIMAARHIGKGSDGSKACIVAMAHSIALAVAGSKSIFADLKAWFICRRIMKRASFAELFDCYQKTLMMIPLEDISAVASVISGLAETVAKDAK</sequence>
<dbReference type="KEGG" id="afd:Alfi_0463"/>